<evidence type="ECO:0000313" key="2">
    <source>
        <dbReference type="EMBL" id="TGZ49443.1"/>
    </source>
</evidence>
<accession>A0A4S2KIS1</accession>
<name>A0A4S2KIS1_9HYME</name>
<organism evidence="2 3">
    <name type="scientific">Temnothorax longispinosus</name>
    <dbReference type="NCBI Taxonomy" id="300112"/>
    <lineage>
        <taxon>Eukaryota</taxon>
        <taxon>Metazoa</taxon>
        <taxon>Ecdysozoa</taxon>
        <taxon>Arthropoda</taxon>
        <taxon>Hexapoda</taxon>
        <taxon>Insecta</taxon>
        <taxon>Pterygota</taxon>
        <taxon>Neoptera</taxon>
        <taxon>Endopterygota</taxon>
        <taxon>Hymenoptera</taxon>
        <taxon>Apocrita</taxon>
        <taxon>Aculeata</taxon>
        <taxon>Formicoidea</taxon>
        <taxon>Formicidae</taxon>
        <taxon>Myrmicinae</taxon>
        <taxon>Temnothorax</taxon>
    </lineage>
</organism>
<reference evidence="2 3" key="1">
    <citation type="journal article" date="2019" name="Philos. Trans. R. Soc. Lond., B, Biol. Sci.">
        <title>Ant behaviour and brain gene expression of defending hosts depend on the ecological success of the intruding social parasite.</title>
        <authorList>
            <person name="Kaur R."/>
            <person name="Stoldt M."/>
            <person name="Jongepier E."/>
            <person name="Feldmeyer B."/>
            <person name="Menzel F."/>
            <person name="Bornberg-Bauer E."/>
            <person name="Foitzik S."/>
        </authorList>
    </citation>
    <scope>NUCLEOTIDE SEQUENCE [LARGE SCALE GENOMIC DNA]</scope>
    <source>
        <tissue evidence="2">Whole body</tissue>
    </source>
</reference>
<dbReference type="AlphaFoldDB" id="A0A4S2KIS1"/>
<dbReference type="Proteomes" id="UP000310200">
    <property type="component" value="Unassembled WGS sequence"/>
</dbReference>
<proteinExistence type="predicted"/>
<protein>
    <submittedName>
        <fullName evidence="2">Uncharacterized protein</fullName>
    </submittedName>
</protein>
<keyword evidence="3" id="KW-1185">Reference proteome</keyword>
<feature type="region of interest" description="Disordered" evidence="1">
    <location>
        <begin position="133"/>
        <end position="188"/>
    </location>
</feature>
<dbReference type="EMBL" id="QBLH01002134">
    <property type="protein sequence ID" value="TGZ49443.1"/>
    <property type="molecule type" value="Genomic_DNA"/>
</dbReference>
<comment type="caution">
    <text evidence="2">The sequence shown here is derived from an EMBL/GenBank/DDBJ whole genome shotgun (WGS) entry which is preliminary data.</text>
</comment>
<gene>
    <name evidence="2" type="ORF">DBV15_08254</name>
</gene>
<sequence>MKYLKVQALRFPEFWDNLRILYMDLAILVESSAFKIQDLVQSRSRNRVLRNETAGRIDALKYTVGTRIHACVNSARGKIIIILRKQSTLIRSFARSQILCARDNYANTLPRWLVPRADNDKTQILTPTALKRENKATVIHGGQPPRGGSIDPPPDTETSHPPIPPGQLQPSCTLQALPHANNPYVSPG</sequence>
<evidence type="ECO:0000313" key="3">
    <source>
        <dbReference type="Proteomes" id="UP000310200"/>
    </source>
</evidence>
<evidence type="ECO:0000256" key="1">
    <source>
        <dbReference type="SAM" id="MobiDB-lite"/>
    </source>
</evidence>
<feature type="compositionally biased region" description="Pro residues" evidence="1">
    <location>
        <begin position="151"/>
        <end position="167"/>
    </location>
</feature>